<feature type="chain" id="PRO_5017419156" description="Septum formation initiator" evidence="2">
    <location>
        <begin position="19"/>
        <end position="312"/>
    </location>
</feature>
<feature type="signal peptide" evidence="2">
    <location>
        <begin position="1"/>
        <end position="18"/>
    </location>
</feature>
<evidence type="ECO:0000313" key="4">
    <source>
        <dbReference type="Proteomes" id="UP000266067"/>
    </source>
</evidence>
<dbReference type="OrthoDB" id="5471719at2"/>
<keyword evidence="4" id="KW-1185">Reference proteome</keyword>
<evidence type="ECO:0000256" key="2">
    <source>
        <dbReference type="SAM" id="SignalP"/>
    </source>
</evidence>
<evidence type="ECO:0008006" key="5">
    <source>
        <dbReference type="Google" id="ProtNLM"/>
    </source>
</evidence>
<dbReference type="Proteomes" id="UP000266067">
    <property type="component" value="Unassembled WGS sequence"/>
</dbReference>
<feature type="transmembrane region" description="Helical" evidence="1">
    <location>
        <begin position="127"/>
        <end position="147"/>
    </location>
</feature>
<protein>
    <recommendedName>
        <fullName evidence="5">Septum formation initiator</fullName>
    </recommendedName>
</protein>
<sequence>MKHITLILILFCTTSVFAQRQQDSVFIKVPSSIRDSINMHQLEIESLTKKLKYQNYTLGRQAETIAGLEREDKNLRISLDSLNLLVEANKELVVANTNELDSKIQMTGQNAESQITDLDHTLDRQQLYWVIAILAMLLLGVLIYWLLGKRIMSNKTDVETQIRNTKASLEEEGVKLDNKLVEVLESQLKLQQESKTFQAVETKDKVNHSLALKIADEIIRIQKNLSRMDQGTKGLKQLNSSVKRIQDNFASNGYELVDMLGKEYNEGMKATVNFIQNEDYEKDQRLITRVIKPQVNYQGKMIQTAQVEVTEG</sequence>
<organism evidence="3 4">
    <name type="scientific">Flagellimonas lutimaris</name>
    <dbReference type="NCBI Taxonomy" id="475082"/>
    <lineage>
        <taxon>Bacteria</taxon>
        <taxon>Pseudomonadati</taxon>
        <taxon>Bacteroidota</taxon>
        <taxon>Flavobacteriia</taxon>
        <taxon>Flavobacteriales</taxon>
        <taxon>Flavobacteriaceae</taxon>
        <taxon>Flagellimonas</taxon>
    </lineage>
</organism>
<proteinExistence type="predicted"/>
<name>A0A3A1N7Y5_9FLAO</name>
<accession>A0A3A1N7Y5</accession>
<reference evidence="3 4" key="1">
    <citation type="submission" date="2018-08" db="EMBL/GenBank/DDBJ databases">
        <title>Proposal of Muricauda 72 sp.nov. and Muricauda NH166 sp.nov., isolated from seawater.</title>
        <authorList>
            <person name="Cheng H."/>
            <person name="Wu Y.-H."/>
            <person name="Guo L.-L."/>
            <person name="Xu X.-W."/>
        </authorList>
    </citation>
    <scope>NUCLEOTIDE SEQUENCE [LARGE SCALE GENOMIC DNA]</scope>
    <source>
        <strain evidence="3 4">KCTC 22173</strain>
    </source>
</reference>
<dbReference type="AlphaFoldDB" id="A0A3A1N7Y5"/>
<keyword evidence="2" id="KW-0732">Signal</keyword>
<keyword evidence="1" id="KW-0812">Transmembrane</keyword>
<evidence type="ECO:0000256" key="1">
    <source>
        <dbReference type="SAM" id="Phobius"/>
    </source>
</evidence>
<comment type="caution">
    <text evidence="3">The sequence shown here is derived from an EMBL/GenBank/DDBJ whole genome shotgun (WGS) entry which is preliminary data.</text>
</comment>
<keyword evidence="1" id="KW-0472">Membrane</keyword>
<dbReference type="EMBL" id="QXFH01000076">
    <property type="protein sequence ID" value="RIV31538.1"/>
    <property type="molecule type" value="Genomic_DNA"/>
</dbReference>
<evidence type="ECO:0000313" key="3">
    <source>
        <dbReference type="EMBL" id="RIV31538.1"/>
    </source>
</evidence>
<keyword evidence="1" id="KW-1133">Transmembrane helix</keyword>
<gene>
    <name evidence="3" type="ORF">D2V08_13920</name>
</gene>